<reference evidence="2 3" key="1">
    <citation type="submission" date="2015-12" db="EMBL/GenBank/DDBJ databases">
        <title>Dictyostelia acquired genes for synthesis and detection of signals that induce cell-type specialization by lateral gene transfer from prokaryotes.</title>
        <authorList>
            <person name="Gloeckner G."/>
            <person name="Schaap P."/>
        </authorList>
    </citation>
    <scope>NUCLEOTIDE SEQUENCE [LARGE SCALE GENOMIC DNA]</scope>
    <source>
        <strain evidence="2 3">TK</strain>
    </source>
</reference>
<dbReference type="EMBL" id="LODT01000037">
    <property type="protein sequence ID" value="KYQ90448.1"/>
    <property type="molecule type" value="Genomic_DNA"/>
</dbReference>
<name>A0A151Z925_TIELA</name>
<evidence type="ECO:0000256" key="1">
    <source>
        <dbReference type="SAM" id="SignalP"/>
    </source>
</evidence>
<dbReference type="OrthoDB" id="22223at2759"/>
<feature type="chain" id="PRO_5007593077" evidence="1">
    <location>
        <begin position="19"/>
        <end position="308"/>
    </location>
</feature>
<protein>
    <submittedName>
        <fullName evidence="2">Uncharacterized protein</fullName>
    </submittedName>
</protein>
<dbReference type="Proteomes" id="UP000076078">
    <property type="component" value="Unassembled WGS sequence"/>
</dbReference>
<dbReference type="OMA" id="PPNGCFD"/>
<dbReference type="AlphaFoldDB" id="A0A151Z925"/>
<proteinExistence type="predicted"/>
<evidence type="ECO:0000313" key="3">
    <source>
        <dbReference type="Proteomes" id="UP000076078"/>
    </source>
</evidence>
<keyword evidence="1" id="KW-0732">Signal</keyword>
<organism evidence="2 3">
    <name type="scientific">Tieghemostelium lacteum</name>
    <name type="common">Slime mold</name>
    <name type="synonym">Dictyostelium lacteum</name>
    <dbReference type="NCBI Taxonomy" id="361077"/>
    <lineage>
        <taxon>Eukaryota</taxon>
        <taxon>Amoebozoa</taxon>
        <taxon>Evosea</taxon>
        <taxon>Eumycetozoa</taxon>
        <taxon>Dictyostelia</taxon>
        <taxon>Dictyosteliales</taxon>
        <taxon>Raperosteliaceae</taxon>
        <taxon>Tieghemostelium</taxon>
    </lineage>
</organism>
<feature type="signal peptide" evidence="1">
    <location>
        <begin position="1"/>
        <end position="18"/>
    </location>
</feature>
<dbReference type="InParanoid" id="A0A151Z925"/>
<comment type="caution">
    <text evidence="2">The sequence shown here is derived from an EMBL/GenBank/DDBJ whole genome shotgun (WGS) entry which is preliminary data.</text>
</comment>
<dbReference type="FunCoup" id="A0A151Z925">
    <property type="interactions" value="425"/>
</dbReference>
<evidence type="ECO:0000313" key="2">
    <source>
        <dbReference type="EMBL" id="KYQ90448.1"/>
    </source>
</evidence>
<accession>A0A151Z925</accession>
<sequence>MKLIILLIAISFAVLATCQPENLYIYDLNDGKIQLTLINIESGEVNKTMLPSIKTREYELMKFLNVNQNGNFIILVMNDQDAYAYIEITPAGQVVNTTQFIQPFPLSYLFYETSVQFDEARNSMYMVVESYQDVILVWDYNTISNSLVNLTMSLEIPPNGCFDGLNTYYILDIDSSQYSNFTLYSYSFDTKESSPGLTINGISPSTDTYLLCANNQVYAVGYNAYVATEMSMYLLDTTNGEATLAVNFQNTGLQNSLNYWTKDNYFVMMTQADHQFYLTMIDLNTNTVVSKSQIQKKFVVSPEASGIN</sequence>
<dbReference type="SUPFAM" id="SSF82171">
    <property type="entry name" value="DPP6 N-terminal domain-like"/>
    <property type="match status" value="1"/>
</dbReference>
<gene>
    <name evidence="2" type="ORF">DLAC_09071</name>
</gene>
<keyword evidence="3" id="KW-1185">Reference proteome</keyword>